<evidence type="ECO:0000313" key="2">
    <source>
        <dbReference type="Proteomes" id="UP001589896"/>
    </source>
</evidence>
<sequence length="126" mass="12986">MASGTLWRTWKPYAAIAVAAAAGFWWWNDQSAFATLKDGSYACTLVDIGADGKYTLVTDSTGARPEGAAEVQDGEVVRISASGGPLALDGVTIQPRGTTHFRVIEGHAGALADPMGTAIACTLADG</sequence>
<dbReference type="RefSeq" id="WP_386673592.1">
    <property type="nucleotide sequence ID" value="NZ_JBHLTG010000007.1"/>
</dbReference>
<reference evidence="1 2" key="1">
    <citation type="submission" date="2024-09" db="EMBL/GenBank/DDBJ databases">
        <authorList>
            <person name="Sun Q."/>
            <person name="Mori K."/>
        </authorList>
    </citation>
    <scope>NUCLEOTIDE SEQUENCE [LARGE SCALE GENOMIC DNA]</scope>
    <source>
        <strain evidence="1 2">KCTC 23076</strain>
    </source>
</reference>
<keyword evidence="2" id="KW-1185">Reference proteome</keyword>
<evidence type="ECO:0000313" key="1">
    <source>
        <dbReference type="EMBL" id="MFC0681197.1"/>
    </source>
</evidence>
<organism evidence="1 2">
    <name type="scientific">Lysobacter korlensis</name>
    <dbReference type="NCBI Taxonomy" id="553636"/>
    <lineage>
        <taxon>Bacteria</taxon>
        <taxon>Pseudomonadati</taxon>
        <taxon>Pseudomonadota</taxon>
        <taxon>Gammaproteobacteria</taxon>
        <taxon>Lysobacterales</taxon>
        <taxon>Lysobacteraceae</taxon>
        <taxon>Lysobacter</taxon>
    </lineage>
</organism>
<protein>
    <submittedName>
        <fullName evidence="1">Uncharacterized protein</fullName>
    </submittedName>
</protein>
<accession>A0ABV6RW35</accession>
<name>A0ABV6RW35_9GAMM</name>
<proteinExistence type="predicted"/>
<gene>
    <name evidence="1" type="ORF">ACFFGH_25490</name>
</gene>
<dbReference type="EMBL" id="JBHLTG010000007">
    <property type="protein sequence ID" value="MFC0681197.1"/>
    <property type="molecule type" value="Genomic_DNA"/>
</dbReference>
<comment type="caution">
    <text evidence="1">The sequence shown here is derived from an EMBL/GenBank/DDBJ whole genome shotgun (WGS) entry which is preliminary data.</text>
</comment>
<dbReference type="Proteomes" id="UP001589896">
    <property type="component" value="Unassembled WGS sequence"/>
</dbReference>